<protein>
    <submittedName>
        <fullName evidence="6">Porin family protein</fullName>
    </submittedName>
</protein>
<evidence type="ECO:0000259" key="5">
    <source>
        <dbReference type="Pfam" id="PF13505"/>
    </source>
</evidence>
<proteinExistence type="inferred from homology"/>
<gene>
    <name evidence="6" type="ORF">EOW65_02015</name>
</gene>
<dbReference type="SUPFAM" id="SSF56925">
    <property type="entry name" value="OMPA-like"/>
    <property type="match status" value="1"/>
</dbReference>
<keyword evidence="3" id="KW-0472">Membrane</keyword>
<organism evidence="6 7">
    <name type="scientific">Paenirhodobacter ferrireducens</name>
    <dbReference type="NCBI Taxonomy" id="1215032"/>
    <lineage>
        <taxon>Bacteria</taxon>
        <taxon>Pseudomonadati</taxon>
        <taxon>Pseudomonadota</taxon>
        <taxon>Alphaproteobacteria</taxon>
        <taxon>Rhodobacterales</taxon>
        <taxon>Rhodobacter group</taxon>
        <taxon>Paenirhodobacter</taxon>
    </lineage>
</organism>
<dbReference type="OrthoDB" id="9815357at2"/>
<dbReference type="PANTHER" id="PTHR34001">
    <property type="entry name" value="BLL7405 PROTEIN"/>
    <property type="match status" value="1"/>
</dbReference>
<evidence type="ECO:0000313" key="7">
    <source>
        <dbReference type="Proteomes" id="UP000286594"/>
    </source>
</evidence>
<evidence type="ECO:0000256" key="3">
    <source>
        <dbReference type="ARBA" id="ARBA00023136"/>
    </source>
</evidence>
<evidence type="ECO:0000256" key="1">
    <source>
        <dbReference type="ARBA" id="ARBA00004370"/>
    </source>
</evidence>
<evidence type="ECO:0000313" key="6">
    <source>
        <dbReference type="EMBL" id="RWR52377.1"/>
    </source>
</evidence>
<keyword evidence="2" id="KW-0732">Signal</keyword>
<dbReference type="GO" id="GO:0016020">
    <property type="term" value="C:membrane"/>
    <property type="evidence" value="ECO:0007669"/>
    <property type="project" value="UniProtKB-SubCell"/>
</dbReference>
<comment type="caution">
    <text evidence="6">The sequence shown here is derived from an EMBL/GenBank/DDBJ whole genome shotgun (WGS) entry which is preliminary data.</text>
</comment>
<comment type="subcellular location">
    <subcellularLocation>
        <location evidence="1">Membrane</location>
    </subcellularLocation>
</comment>
<evidence type="ECO:0000256" key="2">
    <source>
        <dbReference type="ARBA" id="ARBA00022729"/>
    </source>
</evidence>
<dbReference type="Gene3D" id="2.40.160.20">
    <property type="match status" value="1"/>
</dbReference>
<dbReference type="PANTHER" id="PTHR34001:SF3">
    <property type="entry name" value="BLL7405 PROTEIN"/>
    <property type="match status" value="1"/>
</dbReference>
<dbReference type="Proteomes" id="UP000286594">
    <property type="component" value="Unassembled WGS sequence"/>
</dbReference>
<feature type="domain" description="Outer membrane protein beta-barrel" evidence="5">
    <location>
        <begin position="62"/>
        <end position="267"/>
    </location>
</feature>
<dbReference type="EMBL" id="SAVB01000002">
    <property type="protein sequence ID" value="RWR52377.1"/>
    <property type="molecule type" value="Genomic_DNA"/>
</dbReference>
<accession>A0A443LT82</accession>
<keyword evidence="7" id="KW-1185">Reference proteome</keyword>
<dbReference type="InterPro" id="IPR027385">
    <property type="entry name" value="Beta-barrel_OMP"/>
</dbReference>
<dbReference type="InterPro" id="IPR011250">
    <property type="entry name" value="OMP/PagP_B-barrel"/>
</dbReference>
<sequence>MPTRAAWQVRPATDPVFVSVTSEEPVMYQRLRLAGAAFCALLPAAQTLAGGFTAPVTEAPVLAPTAAPAAADWTGPYVGLSLVNVFGADDELGITDPAGRRVATPGQLDIAGPGGAVQLGYRWQSRLLGREVVIGPEISYEDSSADADLSWAGGRGASNLEQLWSLRVKAGVLSASRNTLVYGTLGAARGKFGYTVQGDGMAFDGSYRNSAWTAGLGVEHKLSRRLSVFGEWEFRQFGKTILRDGAGISTKATPEHHALKLGVNMSF</sequence>
<dbReference type="InterPro" id="IPR051692">
    <property type="entry name" value="OMP-like"/>
</dbReference>
<dbReference type="AlphaFoldDB" id="A0A443LT82"/>
<dbReference type="Pfam" id="PF13505">
    <property type="entry name" value="OMP_b-brl"/>
    <property type="match status" value="1"/>
</dbReference>
<comment type="similarity">
    <text evidence="4">Belongs to the Omp25/RopB family.</text>
</comment>
<name>A0A443LT82_9RHOB</name>
<evidence type="ECO:0000256" key="4">
    <source>
        <dbReference type="ARBA" id="ARBA00038306"/>
    </source>
</evidence>
<reference evidence="6 7" key="1">
    <citation type="submission" date="2019-01" db="EMBL/GenBank/DDBJ databases">
        <title>Sinorhodobacter populi sp. nov. isolated from the symptomatic bark tissue of Populus euramericana canker.</title>
        <authorList>
            <person name="Xu G."/>
        </authorList>
    </citation>
    <scope>NUCLEOTIDE SEQUENCE [LARGE SCALE GENOMIC DNA]</scope>
    <source>
        <strain evidence="6 7">CCTCC AB2012026</strain>
    </source>
</reference>